<evidence type="ECO:0000256" key="4">
    <source>
        <dbReference type="ARBA" id="ARBA00022970"/>
    </source>
</evidence>
<evidence type="ECO:0000256" key="6">
    <source>
        <dbReference type="ARBA" id="ARBA00023136"/>
    </source>
</evidence>
<keyword evidence="6 7" id="KW-0472">Membrane</keyword>
<organism evidence="9 10">
    <name type="scientific">Ectobacillus funiculus</name>
    <dbReference type="NCBI Taxonomy" id="137993"/>
    <lineage>
        <taxon>Bacteria</taxon>
        <taxon>Bacillati</taxon>
        <taxon>Bacillota</taxon>
        <taxon>Bacilli</taxon>
        <taxon>Bacillales</taxon>
        <taxon>Bacillaceae</taxon>
        <taxon>Ectobacillus</taxon>
    </lineage>
</organism>
<comment type="caution">
    <text evidence="9">The sequence shown here is derived from an EMBL/GenBank/DDBJ whole genome shotgun (WGS) entry which is preliminary data.</text>
</comment>
<comment type="subcellular location">
    <subcellularLocation>
        <location evidence="1">Cell membrane</location>
        <topology evidence="1">Multi-pass membrane protein</topology>
    </subcellularLocation>
</comment>
<proteinExistence type="predicted"/>
<dbReference type="Gene3D" id="1.20.1740.10">
    <property type="entry name" value="Amino acid/polyamine transporter I"/>
    <property type="match status" value="1"/>
</dbReference>
<evidence type="ECO:0000313" key="10">
    <source>
        <dbReference type="Proteomes" id="UP001589609"/>
    </source>
</evidence>
<dbReference type="Proteomes" id="UP001589609">
    <property type="component" value="Unassembled WGS sequence"/>
</dbReference>
<dbReference type="EMBL" id="JBHMAF010000003">
    <property type="protein sequence ID" value="MFB9757050.1"/>
    <property type="molecule type" value="Genomic_DNA"/>
</dbReference>
<gene>
    <name evidence="9" type="ORF">ACFFMS_00575</name>
</gene>
<feature type="transmembrane region" description="Helical" evidence="7">
    <location>
        <begin position="21"/>
        <end position="42"/>
    </location>
</feature>
<feature type="transmembrane region" description="Helical" evidence="7">
    <location>
        <begin position="283"/>
        <end position="308"/>
    </location>
</feature>
<reference evidence="9 10" key="1">
    <citation type="submission" date="2024-09" db="EMBL/GenBank/DDBJ databases">
        <authorList>
            <person name="Sun Q."/>
            <person name="Mori K."/>
        </authorList>
    </citation>
    <scope>NUCLEOTIDE SEQUENCE [LARGE SCALE GENOMIC DNA]</scope>
    <source>
        <strain evidence="9 10">JCM 11201</strain>
    </source>
</reference>
<dbReference type="Pfam" id="PF00324">
    <property type="entry name" value="AA_permease"/>
    <property type="match status" value="1"/>
</dbReference>
<sequence length="455" mass="49959">MSCTPGSNQEQSGKDLKWWQLSLIGVGCTIGTGFFLGSSVGIKIGGPSIIIAFILAGLGTYIVFEALAKMTVQDPQKGSFRTYARKAFGHWAGFSNGWVYWSSELLIMGSQLTALGIFSRYWFPKIPLWMFAAGYGVLGLLVIFIGMKAFERLENIFAVLKVIAILGFIIIAVLAIFGIIHGGEEYKPNVPNNMTELFPLGMKGLWSSFIYAFYAFGGIEVMGLMSMQLKEQKDAPKSGKVMLLILTVIYVISMGLALTMVPWKEFNTKESPFVIALHDYHLPYIPFIFNSVLIAAGFSTMVASLFAVTNVMMNLAEDGDAPAVFAKKGKRGISFPSLALTTGGLVASIVVALLLPKEIYEYLTTAAGLMLLYTWFLILLSCRRLVDQSGLDKVKNLLGLLLILIAISGTLWKPETRPGFLVSLLFLVIIALATLKMRSIWKKKGEKASPESKRM</sequence>
<feature type="transmembrane region" description="Helical" evidence="7">
    <location>
        <begin position="362"/>
        <end position="382"/>
    </location>
</feature>
<evidence type="ECO:0000259" key="8">
    <source>
        <dbReference type="Pfam" id="PF00324"/>
    </source>
</evidence>
<evidence type="ECO:0000313" key="9">
    <source>
        <dbReference type="EMBL" id="MFB9757050.1"/>
    </source>
</evidence>
<feature type="transmembrane region" description="Helical" evidence="7">
    <location>
        <begin position="418"/>
        <end position="435"/>
    </location>
</feature>
<dbReference type="PANTHER" id="PTHR43495:SF5">
    <property type="entry name" value="GAMMA-AMINOBUTYRIC ACID PERMEASE"/>
    <property type="match status" value="1"/>
</dbReference>
<feature type="transmembrane region" description="Helical" evidence="7">
    <location>
        <begin position="158"/>
        <end position="180"/>
    </location>
</feature>
<evidence type="ECO:0000256" key="7">
    <source>
        <dbReference type="SAM" id="Phobius"/>
    </source>
</evidence>
<feature type="transmembrane region" description="Helical" evidence="7">
    <location>
        <begin position="48"/>
        <end position="67"/>
    </location>
</feature>
<dbReference type="PIRSF" id="PIRSF006060">
    <property type="entry name" value="AA_transporter"/>
    <property type="match status" value="1"/>
</dbReference>
<feature type="transmembrane region" description="Helical" evidence="7">
    <location>
        <begin position="241"/>
        <end position="263"/>
    </location>
</feature>
<feature type="transmembrane region" description="Helical" evidence="7">
    <location>
        <begin position="394"/>
        <end position="412"/>
    </location>
</feature>
<keyword evidence="4" id="KW-0029">Amino-acid transport</keyword>
<protein>
    <submittedName>
        <fullName evidence="9">Amino acid permease</fullName>
    </submittedName>
</protein>
<feature type="transmembrane region" description="Helical" evidence="7">
    <location>
        <begin position="337"/>
        <end position="356"/>
    </location>
</feature>
<accession>A0ABV5W8Z2</accession>
<keyword evidence="10" id="KW-1185">Reference proteome</keyword>
<feature type="transmembrane region" description="Helical" evidence="7">
    <location>
        <begin position="209"/>
        <end position="229"/>
    </location>
</feature>
<evidence type="ECO:0000256" key="5">
    <source>
        <dbReference type="ARBA" id="ARBA00022989"/>
    </source>
</evidence>
<evidence type="ECO:0000256" key="3">
    <source>
        <dbReference type="ARBA" id="ARBA00022692"/>
    </source>
</evidence>
<keyword evidence="5 7" id="KW-1133">Transmembrane helix</keyword>
<keyword evidence="2" id="KW-0813">Transport</keyword>
<keyword evidence="3 7" id="KW-0812">Transmembrane</keyword>
<dbReference type="InterPro" id="IPR004841">
    <property type="entry name" value="AA-permease/SLC12A_dom"/>
</dbReference>
<name>A0ABV5W8Z2_9BACI</name>
<feature type="transmembrane region" description="Helical" evidence="7">
    <location>
        <begin position="128"/>
        <end position="146"/>
    </location>
</feature>
<evidence type="ECO:0000256" key="1">
    <source>
        <dbReference type="ARBA" id="ARBA00004651"/>
    </source>
</evidence>
<dbReference type="PANTHER" id="PTHR43495">
    <property type="entry name" value="GABA PERMEASE"/>
    <property type="match status" value="1"/>
</dbReference>
<dbReference type="RefSeq" id="WP_379947306.1">
    <property type="nucleotide sequence ID" value="NZ_JBHMAF010000003.1"/>
</dbReference>
<feature type="domain" description="Amino acid permease/ SLC12A" evidence="8">
    <location>
        <begin position="22"/>
        <end position="388"/>
    </location>
</feature>
<evidence type="ECO:0000256" key="2">
    <source>
        <dbReference type="ARBA" id="ARBA00022448"/>
    </source>
</evidence>